<dbReference type="Proteomes" id="UP001204643">
    <property type="component" value="Unassembled WGS sequence"/>
</dbReference>
<feature type="transmembrane region" description="Helical" evidence="2">
    <location>
        <begin position="6"/>
        <end position="26"/>
    </location>
</feature>
<dbReference type="AlphaFoldDB" id="A0A9X7M1C7"/>
<evidence type="ECO:0000256" key="2">
    <source>
        <dbReference type="SAM" id="Phobius"/>
    </source>
</evidence>
<reference evidence="3" key="2">
    <citation type="submission" date="2022-07" db="EMBL/GenBank/DDBJ databases">
        <title>Identification and characterization of Bacillus thuringiensis and other Bacillus cereus group isolates from spinach by whole genome sequencing.</title>
        <authorList>
            <person name="Zao X."/>
            <person name="Zervas A."/>
            <person name="Hendriks M."/>
            <person name="Rajkovic A."/>
            <person name="Van Overbeek L."/>
            <person name="Hendriksen N.B."/>
            <person name="Uyttendaele M."/>
        </authorList>
    </citation>
    <scope>NUCLEOTIDE SEQUENCE</scope>
    <source>
        <strain evidence="3">781001F-1</strain>
    </source>
</reference>
<organism evidence="4 5">
    <name type="scientific">Bacillus cereus</name>
    <dbReference type="NCBI Taxonomy" id="1396"/>
    <lineage>
        <taxon>Bacteria</taxon>
        <taxon>Bacillati</taxon>
        <taxon>Bacillota</taxon>
        <taxon>Bacilli</taxon>
        <taxon>Bacillales</taxon>
        <taxon>Bacillaceae</taxon>
        <taxon>Bacillus</taxon>
        <taxon>Bacillus cereus group</taxon>
    </lineage>
</organism>
<dbReference type="EMBL" id="JANHEB010000059">
    <property type="protein sequence ID" value="MCQ6288108.1"/>
    <property type="molecule type" value="Genomic_DNA"/>
</dbReference>
<dbReference type="PROSITE" id="PS51257">
    <property type="entry name" value="PROKAR_LIPOPROTEIN"/>
    <property type="match status" value="1"/>
</dbReference>
<keyword evidence="2" id="KW-0472">Membrane</keyword>
<sequence>MENRNVQIAIVIVFTLACLLSVVMWVQNKNLRNTSEKEKRKLTAEITMLKQNNKELEKRIEILKENTQDKAQGIAKSFIEALLKYDSNQKQNPNMDKIKKMVTDKAEQKLFESPQDAHDKAQVPGLHVITNAEVTDMYYTKTADNKADVTVKYDYIVDTNGTVQREKHTMKLNLLLKGDKDWLVEDYTFQINSGTEGP</sequence>
<feature type="coiled-coil region" evidence="1">
    <location>
        <begin position="32"/>
        <end position="73"/>
    </location>
</feature>
<evidence type="ECO:0000313" key="3">
    <source>
        <dbReference type="EMBL" id="MCQ6288108.1"/>
    </source>
</evidence>
<dbReference type="RefSeq" id="WP_208742704.1">
    <property type="nucleotide sequence ID" value="NZ_CP031778.1"/>
</dbReference>
<evidence type="ECO:0000256" key="1">
    <source>
        <dbReference type="SAM" id="Coils"/>
    </source>
</evidence>
<protein>
    <submittedName>
        <fullName evidence="4">Uncharacterized protein</fullName>
    </submittedName>
</protein>
<gene>
    <name evidence="4" type="ORF">D0437_28185</name>
    <name evidence="3" type="ORF">NPM19_26090</name>
</gene>
<evidence type="ECO:0000313" key="4">
    <source>
        <dbReference type="EMBL" id="QDZ76712.1"/>
    </source>
</evidence>
<name>A0A9X7M1C7_BACCE</name>
<proteinExistence type="predicted"/>
<keyword evidence="1" id="KW-0175">Coiled coil</keyword>
<dbReference type="Proteomes" id="UP000321735">
    <property type="component" value="Chromosome"/>
</dbReference>
<keyword evidence="2" id="KW-0812">Transmembrane</keyword>
<accession>A0A9X7M1C7</accession>
<reference evidence="4 5" key="1">
    <citation type="journal article" date="2019" name="Ecotoxicol. Environ. Saf.">
        <title>Microbial characterization of heavy metal resistant bacterial strains isolated from an electroplating wastewater treatment plant.</title>
        <authorList>
            <person name="Cai X."/>
            <person name="Zheng X."/>
            <person name="Zhang D."/>
            <person name="Iqbal W."/>
            <person name="Liu C."/>
            <person name="Yang B."/>
            <person name="Zhao X."/>
            <person name="Lu X."/>
            <person name="Mao Y."/>
        </authorList>
    </citation>
    <scope>NUCLEOTIDE SEQUENCE [LARGE SCALE GENOMIC DNA]</scope>
    <source>
        <strain evidence="4 5">Co1-1</strain>
    </source>
</reference>
<evidence type="ECO:0000313" key="5">
    <source>
        <dbReference type="Proteomes" id="UP000321735"/>
    </source>
</evidence>
<keyword evidence="2" id="KW-1133">Transmembrane helix</keyword>
<dbReference type="EMBL" id="CP031778">
    <property type="protein sequence ID" value="QDZ76712.1"/>
    <property type="molecule type" value="Genomic_DNA"/>
</dbReference>